<dbReference type="Proteomes" id="UP001497525">
    <property type="component" value="Unassembled WGS sequence"/>
</dbReference>
<dbReference type="AlphaFoldDB" id="A0AAV2TK47"/>
<evidence type="ECO:0000256" key="1">
    <source>
        <dbReference type="SAM" id="MobiDB-lite"/>
    </source>
</evidence>
<name>A0AAV2TK47_CALDB</name>
<feature type="compositionally biased region" description="Basic and acidic residues" evidence="1">
    <location>
        <begin position="86"/>
        <end position="98"/>
    </location>
</feature>
<comment type="caution">
    <text evidence="2">The sequence shown here is derived from an EMBL/GenBank/DDBJ whole genome shotgun (WGS) entry which is preliminary data.</text>
</comment>
<evidence type="ECO:0000313" key="2">
    <source>
        <dbReference type="EMBL" id="CAL5136740.1"/>
    </source>
</evidence>
<feature type="compositionally biased region" description="Polar residues" evidence="1">
    <location>
        <begin position="142"/>
        <end position="154"/>
    </location>
</feature>
<protein>
    <submittedName>
        <fullName evidence="2">Uncharacterized protein</fullName>
    </submittedName>
</protein>
<gene>
    <name evidence="2" type="ORF">CDAUBV1_LOCUS10857</name>
</gene>
<proteinExistence type="predicted"/>
<reference evidence="2" key="1">
    <citation type="submission" date="2024-06" db="EMBL/GenBank/DDBJ databases">
        <authorList>
            <person name="Liu X."/>
            <person name="Lenzi L."/>
            <person name="Haldenby T S."/>
            <person name="Uol C."/>
        </authorList>
    </citation>
    <scope>NUCLEOTIDE SEQUENCE</scope>
</reference>
<organism evidence="2 3">
    <name type="scientific">Calicophoron daubneyi</name>
    <name type="common">Rumen fluke</name>
    <name type="synonym">Paramphistomum daubneyi</name>
    <dbReference type="NCBI Taxonomy" id="300641"/>
    <lineage>
        <taxon>Eukaryota</taxon>
        <taxon>Metazoa</taxon>
        <taxon>Spiralia</taxon>
        <taxon>Lophotrochozoa</taxon>
        <taxon>Platyhelminthes</taxon>
        <taxon>Trematoda</taxon>
        <taxon>Digenea</taxon>
        <taxon>Plagiorchiida</taxon>
        <taxon>Pronocephalata</taxon>
        <taxon>Paramphistomoidea</taxon>
        <taxon>Paramphistomidae</taxon>
        <taxon>Calicophoron</taxon>
    </lineage>
</organism>
<feature type="compositionally biased region" description="Basic and acidic residues" evidence="1">
    <location>
        <begin position="42"/>
        <end position="55"/>
    </location>
</feature>
<dbReference type="EMBL" id="CAXLJL010000345">
    <property type="protein sequence ID" value="CAL5136740.1"/>
    <property type="molecule type" value="Genomic_DNA"/>
</dbReference>
<evidence type="ECO:0000313" key="3">
    <source>
        <dbReference type="Proteomes" id="UP001497525"/>
    </source>
</evidence>
<sequence length="264" mass="30043">MDIQICGEAHLDHKYHRKIRSDQARIGGRLSEFENQLQREMPSADRGGRTGERRLSPTLQPPNRERTDVPNRWPGEYGTPFQTKSLVDDGGRRADGRKLSPTIPVDRGRTDERSDDIEGPPPINLPAEDQVRRSSGRRYSPEFTSRLWQPSNNEPVGERSQLDTNITKPLSTHLPVEGNPVPPAEFPNHDSVFGLESDEFSPYFYEPPPPPAVLRPLGNSSTQQIYVPEDASSWNLLLPPMVDQNEAPRYIRARYNKPRHNRNI</sequence>
<accession>A0AAV2TK47</accession>
<feature type="region of interest" description="Disordered" evidence="1">
    <location>
        <begin position="33"/>
        <end position="160"/>
    </location>
</feature>